<evidence type="ECO:0000256" key="2">
    <source>
        <dbReference type="SAM" id="SignalP"/>
    </source>
</evidence>
<proteinExistence type="predicted"/>
<feature type="chain" id="PRO_5040120797" evidence="2">
    <location>
        <begin position="20"/>
        <end position="284"/>
    </location>
</feature>
<feature type="compositionally biased region" description="Acidic residues" evidence="1">
    <location>
        <begin position="236"/>
        <end position="259"/>
    </location>
</feature>
<name>A0A9P6CBE9_9AGAR</name>
<dbReference type="OrthoDB" id="2974599at2759"/>
<feature type="compositionally biased region" description="Gly residues" evidence="1">
    <location>
        <begin position="189"/>
        <end position="203"/>
    </location>
</feature>
<protein>
    <submittedName>
        <fullName evidence="3">Uncharacterized protein</fullName>
    </submittedName>
</protein>
<evidence type="ECO:0000313" key="3">
    <source>
        <dbReference type="EMBL" id="KAF9455980.1"/>
    </source>
</evidence>
<evidence type="ECO:0000313" key="4">
    <source>
        <dbReference type="Proteomes" id="UP000807353"/>
    </source>
</evidence>
<evidence type="ECO:0000256" key="1">
    <source>
        <dbReference type="SAM" id="MobiDB-lite"/>
    </source>
</evidence>
<comment type="caution">
    <text evidence="3">The sequence shown here is derived from an EMBL/GenBank/DDBJ whole genome shotgun (WGS) entry which is preliminary data.</text>
</comment>
<keyword evidence="2" id="KW-0732">Signal</keyword>
<dbReference type="Proteomes" id="UP000807353">
    <property type="component" value="Unassembled WGS sequence"/>
</dbReference>
<sequence length="284" mass="30729">MLQLRVTLTGASWWAGCAAASCQAPQYTPFILHTQPASPPIPHEFLSAAPQDSAEYRCSHWCGPPPAPLATDHFSLNPSALVPPQKDDDQTVLKYTLLAVAIVIFSCLVIRCTSGPTSTPQPTFPRTTGLPSLRNLPFYPSATFDPHNRRIWGQDMDTRGHHLGSPGGKYNYNHDNKDLLPTYNTTGRNQGGGGRLVGVGAGGRRPSEGPGRGSGRHNDAIFPSSTQQSKGKNIEDVEGEEGMEEVENDDDDDDDDETIAVEPCKLRNGKITTPETKAEVTNLL</sequence>
<dbReference type="PROSITE" id="PS51257">
    <property type="entry name" value="PROKAR_LIPOPROTEIN"/>
    <property type="match status" value="1"/>
</dbReference>
<feature type="region of interest" description="Disordered" evidence="1">
    <location>
        <begin position="147"/>
        <end position="267"/>
    </location>
</feature>
<gene>
    <name evidence="3" type="ORF">BDZ94DRAFT_1353636</name>
</gene>
<keyword evidence="4" id="KW-1185">Reference proteome</keyword>
<dbReference type="AlphaFoldDB" id="A0A9P6CBE9"/>
<feature type="signal peptide" evidence="2">
    <location>
        <begin position="1"/>
        <end position="19"/>
    </location>
</feature>
<dbReference type="EMBL" id="MU150481">
    <property type="protein sequence ID" value="KAF9455980.1"/>
    <property type="molecule type" value="Genomic_DNA"/>
</dbReference>
<reference evidence="3" key="1">
    <citation type="submission" date="2020-11" db="EMBL/GenBank/DDBJ databases">
        <authorList>
            <consortium name="DOE Joint Genome Institute"/>
            <person name="Ahrendt S."/>
            <person name="Riley R."/>
            <person name="Andreopoulos W."/>
            <person name="Labutti K."/>
            <person name="Pangilinan J."/>
            <person name="Ruiz-Duenas F.J."/>
            <person name="Barrasa J.M."/>
            <person name="Sanchez-Garcia M."/>
            <person name="Camarero S."/>
            <person name="Miyauchi S."/>
            <person name="Serrano A."/>
            <person name="Linde D."/>
            <person name="Babiker R."/>
            <person name="Drula E."/>
            <person name="Ayuso-Fernandez I."/>
            <person name="Pacheco R."/>
            <person name="Padilla G."/>
            <person name="Ferreira P."/>
            <person name="Barriuso J."/>
            <person name="Kellner H."/>
            <person name="Castanera R."/>
            <person name="Alfaro M."/>
            <person name="Ramirez L."/>
            <person name="Pisabarro A.G."/>
            <person name="Kuo A."/>
            <person name="Tritt A."/>
            <person name="Lipzen A."/>
            <person name="He G."/>
            <person name="Yan M."/>
            <person name="Ng V."/>
            <person name="Cullen D."/>
            <person name="Martin F."/>
            <person name="Rosso M.-N."/>
            <person name="Henrissat B."/>
            <person name="Hibbett D."/>
            <person name="Martinez A.T."/>
            <person name="Grigoriev I.V."/>
        </authorList>
    </citation>
    <scope>NUCLEOTIDE SEQUENCE</scope>
    <source>
        <strain evidence="3">CBS 247.69</strain>
    </source>
</reference>
<organism evidence="3 4">
    <name type="scientific">Collybia nuda</name>
    <dbReference type="NCBI Taxonomy" id="64659"/>
    <lineage>
        <taxon>Eukaryota</taxon>
        <taxon>Fungi</taxon>
        <taxon>Dikarya</taxon>
        <taxon>Basidiomycota</taxon>
        <taxon>Agaricomycotina</taxon>
        <taxon>Agaricomycetes</taxon>
        <taxon>Agaricomycetidae</taxon>
        <taxon>Agaricales</taxon>
        <taxon>Tricholomatineae</taxon>
        <taxon>Clitocybaceae</taxon>
        <taxon>Collybia</taxon>
    </lineage>
</organism>
<accession>A0A9P6CBE9</accession>